<dbReference type="Proteomes" id="UP000282028">
    <property type="component" value="Unassembled WGS sequence"/>
</dbReference>
<evidence type="ECO:0000313" key="1">
    <source>
        <dbReference type="EMBL" id="RNB77280.1"/>
    </source>
</evidence>
<gene>
    <name evidence="1" type="ORF">EDM52_00385</name>
</gene>
<dbReference type="Pfam" id="PF10704">
    <property type="entry name" value="DUF2508"/>
    <property type="match status" value="1"/>
</dbReference>
<keyword evidence="2" id="KW-1185">Reference proteome</keyword>
<name>A0A3M8CNF5_9BACL</name>
<sequence length="76" mass="9264">MSRWGRKAVTVVEWDRNELDASVNRARVDWQHARYLMDICEPDGRIDEAIYYLQLTEKRYMYLLSQAKRERDRQQA</sequence>
<reference evidence="1 2" key="1">
    <citation type="submission" date="2018-10" db="EMBL/GenBank/DDBJ databases">
        <title>Phylogenomics of Brevibacillus.</title>
        <authorList>
            <person name="Dunlap C."/>
        </authorList>
    </citation>
    <scope>NUCLEOTIDE SEQUENCE [LARGE SCALE GENOMIC DNA]</scope>
    <source>
        <strain evidence="1 2">JCM 12215</strain>
    </source>
</reference>
<dbReference type="AlphaFoldDB" id="A0A3M8CNF5"/>
<proteinExistence type="predicted"/>
<protein>
    <submittedName>
        <fullName evidence="1">DUF2508 family protein</fullName>
    </submittedName>
</protein>
<organism evidence="1 2">
    <name type="scientific">Brevibacillus invocatus</name>
    <dbReference type="NCBI Taxonomy" id="173959"/>
    <lineage>
        <taxon>Bacteria</taxon>
        <taxon>Bacillati</taxon>
        <taxon>Bacillota</taxon>
        <taxon>Bacilli</taxon>
        <taxon>Bacillales</taxon>
        <taxon>Paenibacillaceae</taxon>
        <taxon>Brevibacillus</taxon>
    </lineage>
</organism>
<comment type="caution">
    <text evidence="1">The sequence shown here is derived from an EMBL/GenBank/DDBJ whole genome shotgun (WGS) entry which is preliminary data.</text>
</comment>
<dbReference type="EMBL" id="RHHR01000001">
    <property type="protein sequence ID" value="RNB77280.1"/>
    <property type="molecule type" value="Genomic_DNA"/>
</dbReference>
<dbReference type="RefSeq" id="WP_057134139.1">
    <property type="nucleotide sequence ID" value="NZ_CBCSBE010000022.1"/>
</dbReference>
<evidence type="ECO:0000313" key="2">
    <source>
        <dbReference type="Proteomes" id="UP000282028"/>
    </source>
</evidence>
<dbReference type="InterPro" id="IPR019644">
    <property type="entry name" value="DUF2508"/>
</dbReference>
<accession>A0A3M8CNF5</accession>
<dbReference type="OrthoDB" id="1809893at2"/>